<organism evidence="2 3">
    <name type="scientific">Zalerion maritima</name>
    <dbReference type="NCBI Taxonomy" id="339359"/>
    <lineage>
        <taxon>Eukaryota</taxon>
        <taxon>Fungi</taxon>
        <taxon>Dikarya</taxon>
        <taxon>Ascomycota</taxon>
        <taxon>Pezizomycotina</taxon>
        <taxon>Sordariomycetes</taxon>
        <taxon>Lulworthiomycetidae</taxon>
        <taxon>Lulworthiales</taxon>
        <taxon>Lulworthiaceae</taxon>
        <taxon>Zalerion</taxon>
    </lineage>
</organism>
<accession>A0AAD5WT81</accession>
<evidence type="ECO:0000313" key="2">
    <source>
        <dbReference type="EMBL" id="KAJ2903405.1"/>
    </source>
</evidence>
<protein>
    <recommendedName>
        <fullName evidence="4">Chl4</fullName>
    </recommendedName>
</protein>
<keyword evidence="3" id="KW-1185">Reference proteome</keyword>
<gene>
    <name evidence="2" type="ORF">MKZ38_009982</name>
</gene>
<evidence type="ECO:0000256" key="1">
    <source>
        <dbReference type="SAM" id="MobiDB-lite"/>
    </source>
</evidence>
<sequence>MGKLAVPGSGRLSSTLRINSSSSSVLATLNRLSRASLISLALDWLDERNADVSSPYIVNADDSDDEDLGDFYPPAGSLEQLRETYSDMKLQKGSKRDVIDRIVEGDWRRGLTLYQLAMADLQHMRDHPHSHKWAAYRICPLQTPTSQDEAFETAQVDSQAMELPRFHPSTFIRTLQAQSLPDVKAHFIIERPEKMPLLILRILVLESPYTNSAPSLDSNSPLGLDPFQTVYIAFPDASPHMYISRGQSGGSSGASESNSLRKVLLQGIPKALSKSRQRYTLKPTNLSTRSLPELLDRRGPGRTNSVGGGWSVYADTRKTESPLDTVTQGPTQPHSEDAQGSGPSKPIHTRTRRKQVSEARFGPSADINDGKGVERVDIHLEDPPTCKKDTDESWNPDVRLVLQGPHVFAGIRQLVEAGVVDGERMPGWMTGEAGITLGIVRDGRIRGHGDKAT</sequence>
<dbReference type="Proteomes" id="UP001201980">
    <property type="component" value="Unassembled WGS sequence"/>
</dbReference>
<dbReference type="InterPro" id="IPR007902">
    <property type="entry name" value="Chl4/mis15/CENP-N"/>
</dbReference>
<feature type="compositionally biased region" description="Polar residues" evidence="1">
    <location>
        <begin position="322"/>
        <end position="333"/>
    </location>
</feature>
<comment type="caution">
    <text evidence="2">The sequence shown here is derived from an EMBL/GenBank/DDBJ whole genome shotgun (WGS) entry which is preliminary data.</text>
</comment>
<dbReference type="AlphaFoldDB" id="A0AAD5WT81"/>
<evidence type="ECO:0008006" key="4">
    <source>
        <dbReference type="Google" id="ProtNLM"/>
    </source>
</evidence>
<dbReference type="EMBL" id="JAKWBI020000082">
    <property type="protein sequence ID" value="KAJ2903405.1"/>
    <property type="molecule type" value="Genomic_DNA"/>
</dbReference>
<name>A0AAD5WT81_9PEZI</name>
<dbReference type="Gene3D" id="3.10.20.720">
    <property type="match status" value="1"/>
</dbReference>
<reference evidence="2" key="1">
    <citation type="submission" date="2022-07" db="EMBL/GenBank/DDBJ databases">
        <title>Draft genome sequence of Zalerion maritima ATCC 34329, a (micro)plastics degrading marine fungus.</title>
        <authorList>
            <person name="Paco A."/>
            <person name="Goncalves M.F.M."/>
            <person name="Rocha-Santos T.A.P."/>
            <person name="Alves A."/>
        </authorList>
    </citation>
    <scope>NUCLEOTIDE SEQUENCE</scope>
    <source>
        <strain evidence="2">ATCC 34329</strain>
    </source>
</reference>
<feature type="region of interest" description="Disordered" evidence="1">
    <location>
        <begin position="275"/>
        <end position="392"/>
    </location>
</feature>
<proteinExistence type="predicted"/>
<evidence type="ECO:0000313" key="3">
    <source>
        <dbReference type="Proteomes" id="UP001201980"/>
    </source>
</evidence>
<dbReference type="GO" id="GO:0034080">
    <property type="term" value="P:CENP-A containing chromatin assembly"/>
    <property type="evidence" value="ECO:0007669"/>
    <property type="project" value="InterPro"/>
</dbReference>
<dbReference type="GO" id="GO:0007059">
    <property type="term" value="P:chromosome segregation"/>
    <property type="evidence" value="ECO:0007669"/>
    <property type="project" value="InterPro"/>
</dbReference>
<dbReference type="Pfam" id="PF05238">
    <property type="entry name" value="CENP-N"/>
    <property type="match status" value="1"/>
</dbReference>
<feature type="compositionally biased region" description="Basic and acidic residues" evidence="1">
    <location>
        <begin position="368"/>
        <end position="391"/>
    </location>
</feature>